<evidence type="ECO:0000256" key="3">
    <source>
        <dbReference type="SAM" id="SignalP"/>
    </source>
</evidence>
<keyword evidence="5" id="KW-1185">Reference proteome</keyword>
<dbReference type="PANTHER" id="PTHR12236">
    <property type="entry name" value="STRUCTURAL CONTITUENT OF CUTICLE"/>
    <property type="match status" value="1"/>
</dbReference>
<dbReference type="PROSITE" id="PS51155">
    <property type="entry name" value="CHIT_BIND_RR_2"/>
    <property type="match status" value="1"/>
</dbReference>
<dbReference type="PANTHER" id="PTHR12236:SF75">
    <property type="entry name" value="CUTICULAR PROTEIN 62BB, ISOFORM A"/>
    <property type="match status" value="1"/>
</dbReference>
<dbReference type="InterPro" id="IPR031311">
    <property type="entry name" value="CHIT_BIND_RR_consensus"/>
</dbReference>
<comment type="caution">
    <text evidence="4">The sequence shown here is derived from an EMBL/GenBank/DDBJ whole genome shotgun (WGS) entry which is preliminary data.</text>
</comment>
<evidence type="ECO:0000256" key="2">
    <source>
        <dbReference type="PROSITE-ProRule" id="PRU00497"/>
    </source>
</evidence>
<name>A0A482VT15_ASBVE</name>
<proteinExistence type="predicted"/>
<protein>
    <submittedName>
        <fullName evidence="4">Chitin bind 4 domain containing protein</fullName>
    </submittedName>
</protein>
<dbReference type="InterPro" id="IPR000618">
    <property type="entry name" value="Insect_cuticle"/>
</dbReference>
<organism evidence="4 5">
    <name type="scientific">Asbolus verrucosus</name>
    <name type="common">Desert ironclad beetle</name>
    <dbReference type="NCBI Taxonomy" id="1661398"/>
    <lineage>
        <taxon>Eukaryota</taxon>
        <taxon>Metazoa</taxon>
        <taxon>Ecdysozoa</taxon>
        <taxon>Arthropoda</taxon>
        <taxon>Hexapoda</taxon>
        <taxon>Insecta</taxon>
        <taxon>Pterygota</taxon>
        <taxon>Neoptera</taxon>
        <taxon>Endopterygota</taxon>
        <taxon>Coleoptera</taxon>
        <taxon>Polyphaga</taxon>
        <taxon>Cucujiformia</taxon>
        <taxon>Tenebrionidae</taxon>
        <taxon>Pimeliinae</taxon>
        <taxon>Asbolus</taxon>
    </lineage>
</organism>
<dbReference type="GO" id="GO:0042302">
    <property type="term" value="F:structural constituent of cuticle"/>
    <property type="evidence" value="ECO:0007669"/>
    <property type="project" value="UniProtKB-UniRule"/>
</dbReference>
<dbReference type="GO" id="GO:0005615">
    <property type="term" value="C:extracellular space"/>
    <property type="evidence" value="ECO:0007669"/>
    <property type="project" value="TreeGrafter"/>
</dbReference>
<dbReference type="Pfam" id="PF00379">
    <property type="entry name" value="Chitin_bind_4"/>
    <property type="match status" value="1"/>
</dbReference>
<dbReference type="PROSITE" id="PS00233">
    <property type="entry name" value="CHIT_BIND_RR_1"/>
    <property type="match status" value="1"/>
</dbReference>
<dbReference type="STRING" id="1661398.A0A482VT15"/>
<sequence>MASLTLITVSVLAILVQTCKGEIPGLHHPLEQEALLANYHGPVVYVPEHEEGLQLQNLQHHLHQYGGASGVHQQRLGSAAVHQLITQHGAEQRHTVHHHGSGVSHQAVTQDHQHVQHGLESEQSEDYLHKKDHNVNYKFEYSVNDHKTGDVKLHREERKGDVVNGEYSLLEEDGNVRTVKYYADWKTGFHAEVHNSKPKSVG</sequence>
<gene>
    <name evidence="4" type="ORF">BDFB_006123</name>
</gene>
<accession>A0A482VT15</accession>
<dbReference type="Proteomes" id="UP000292052">
    <property type="component" value="Unassembled WGS sequence"/>
</dbReference>
<dbReference type="AlphaFoldDB" id="A0A482VT15"/>
<dbReference type="OrthoDB" id="6365837at2759"/>
<dbReference type="GO" id="GO:0031012">
    <property type="term" value="C:extracellular matrix"/>
    <property type="evidence" value="ECO:0007669"/>
    <property type="project" value="TreeGrafter"/>
</dbReference>
<dbReference type="PRINTS" id="PR00947">
    <property type="entry name" value="CUTICLE"/>
</dbReference>
<dbReference type="EMBL" id="QDEB01069777">
    <property type="protein sequence ID" value="RZC35559.1"/>
    <property type="molecule type" value="Genomic_DNA"/>
</dbReference>
<feature type="chain" id="PRO_5019859242" evidence="3">
    <location>
        <begin position="22"/>
        <end position="202"/>
    </location>
</feature>
<keyword evidence="1 2" id="KW-0193">Cuticle</keyword>
<evidence type="ECO:0000256" key="1">
    <source>
        <dbReference type="ARBA" id="ARBA00022460"/>
    </source>
</evidence>
<keyword evidence="3" id="KW-0732">Signal</keyword>
<evidence type="ECO:0000313" key="5">
    <source>
        <dbReference type="Proteomes" id="UP000292052"/>
    </source>
</evidence>
<feature type="signal peptide" evidence="3">
    <location>
        <begin position="1"/>
        <end position="21"/>
    </location>
</feature>
<reference evidence="4 5" key="1">
    <citation type="submission" date="2017-03" db="EMBL/GenBank/DDBJ databases">
        <title>Genome of the blue death feigning beetle - Asbolus verrucosus.</title>
        <authorList>
            <person name="Rider S.D."/>
        </authorList>
    </citation>
    <scope>NUCLEOTIDE SEQUENCE [LARGE SCALE GENOMIC DNA]</scope>
    <source>
        <strain evidence="4">Butters</strain>
        <tissue evidence="4">Head and leg muscle</tissue>
    </source>
</reference>
<evidence type="ECO:0000313" key="4">
    <source>
        <dbReference type="EMBL" id="RZC35559.1"/>
    </source>
</evidence>
<dbReference type="InterPro" id="IPR051217">
    <property type="entry name" value="Insect_Cuticle_Struc_Prot"/>
</dbReference>